<dbReference type="Pfam" id="PF15115">
    <property type="entry name" value="HDNR"/>
    <property type="match status" value="1"/>
</dbReference>
<evidence type="ECO:0000313" key="4">
    <source>
        <dbReference type="Proteomes" id="UP001142489"/>
    </source>
</evidence>
<feature type="compositionally biased region" description="Basic and acidic residues" evidence="1">
    <location>
        <begin position="178"/>
        <end position="208"/>
    </location>
</feature>
<feature type="domain" description="Domain of unknown function with conserved HDNR motif" evidence="2">
    <location>
        <begin position="1"/>
        <end position="149"/>
    </location>
</feature>
<feature type="region of interest" description="Disordered" evidence="1">
    <location>
        <begin position="1"/>
        <end position="23"/>
    </location>
</feature>
<feature type="region of interest" description="Disordered" evidence="1">
    <location>
        <begin position="174"/>
        <end position="208"/>
    </location>
</feature>
<comment type="caution">
    <text evidence="3">The sequence shown here is derived from an EMBL/GenBank/DDBJ whole genome shotgun (WGS) entry which is preliminary data.</text>
</comment>
<evidence type="ECO:0000256" key="1">
    <source>
        <dbReference type="SAM" id="MobiDB-lite"/>
    </source>
</evidence>
<organism evidence="3 4">
    <name type="scientific">Phrynocephalus forsythii</name>
    <dbReference type="NCBI Taxonomy" id="171643"/>
    <lineage>
        <taxon>Eukaryota</taxon>
        <taxon>Metazoa</taxon>
        <taxon>Chordata</taxon>
        <taxon>Craniata</taxon>
        <taxon>Vertebrata</taxon>
        <taxon>Euteleostomi</taxon>
        <taxon>Lepidosauria</taxon>
        <taxon>Squamata</taxon>
        <taxon>Bifurcata</taxon>
        <taxon>Unidentata</taxon>
        <taxon>Episquamata</taxon>
        <taxon>Toxicofera</taxon>
        <taxon>Iguania</taxon>
        <taxon>Acrodonta</taxon>
        <taxon>Agamidae</taxon>
        <taxon>Agaminae</taxon>
        <taxon>Phrynocephalus</taxon>
    </lineage>
</organism>
<dbReference type="Proteomes" id="UP001142489">
    <property type="component" value="Unassembled WGS sequence"/>
</dbReference>
<dbReference type="InterPro" id="IPR029369">
    <property type="entry name" value="HDNR"/>
</dbReference>
<evidence type="ECO:0000259" key="2">
    <source>
        <dbReference type="Pfam" id="PF15115"/>
    </source>
</evidence>
<proteinExistence type="predicted"/>
<reference evidence="3" key="1">
    <citation type="journal article" date="2023" name="DNA Res.">
        <title>Chromosome-level genome assembly of Phrynocephalus forsythii using third-generation DNA sequencing and Hi-C analysis.</title>
        <authorList>
            <person name="Qi Y."/>
            <person name="Zhao W."/>
            <person name="Zhao Y."/>
            <person name="Niu C."/>
            <person name="Cao S."/>
            <person name="Zhang Y."/>
        </authorList>
    </citation>
    <scope>NUCLEOTIDE SEQUENCE</scope>
    <source>
        <tissue evidence="3">Muscle</tissue>
    </source>
</reference>
<protein>
    <recommendedName>
        <fullName evidence="2">Domain of unknown function with conserved HDNR motif domain-containing protein</fullName>
    </recommendedName>
</protein>
<name>A0A9Q1B0S7_9SAUR</name>
<dbReference type="OrthoDB" id="10003408at2759"/>
<dbReference type="AlphaFoldDB" id="A0A9Q1B0S7"/>
<sequence>MPKGRQANPSTTQDGAWFSHIGSPNISPESLTATMQKQILNQEAARQIDKRLPQMYKVREKKPVNTFPFSVHDNRHCLLNAGEYLDSGLGLRKFQQEVCQHHSKEYFLGREEPIPSDTSHSSVYQTSFVQYPTTEQPLRGRFPKSHVDRGIALKPTTENECLWFSKGYACPNNSAPLKSDRNSKSKQHSPAERMTGIKEDSKENSNLG</sequence>
<dbReference type="EMBL" id="JAPFRF010000008">
    <property type="protein sequence ID" value="KAJ7325303.1"/>
    <property type="molecule type" value="Genomic_DNA"/>
</dbReference>
<dbReference type="PANTHER" id="PTHR35440">
    <property type="entry name" value="TESTIS-EXPRESSED PROTEIN 36"/>
    <property type="match status" value="1"/>
</dbReference>
<keyword evidence="4" id="KW-1185">Reference proteome</keyword>
<gene>
    <name evidence="3" type="ORF">JRQ81_018323</name>
</gene>
<dbReference type="PANTHER" id="PTHR35440:SF1">
    <property type="entry name" value="TESTIS-EXPRESSED PROTEIN 36"/>
    <property type="match status" value="1"/>
</dbReference>
<evidence type="ECO:0000313" key="3">
    <source>
        <dbReference type="EMBL" id="KAJ7325303.1"/>
    </source>
</evidence>
<accession>A0A9Q1B0S7</accession>